<dbReference type="Gene3D" id="3.40.50.720">
    <property type="entry name" value="NAD(P)-binding Rossmann-like Domain"/>
    <property type="match status" value="1"/>
</dbReference>
<evidence type="ECO:0000256" key="2">
    <source>
        <dbReference type="ARBA" id="ARBA00023445"/>
    </source>
</evidence>
<dbReference type="InterPro" id="IPR050425">
    <property type="entry name" value="NAD(P)_dehydrat-like"/>
</dbReference>
<comment type="similarity">
    <text evidence="2">Belongs to the NAD(P)-dependent epimerase/dehydratase family. Dihydroflavonol-4-reductase subfamily.</text>
</comment>
<evidence type="ECO:0000313" key="4">
    <source>
        <dbReference type="EMBL" id="GIJ85022.1"/>
    </source>
</evidence>
<accession>A0A9P3B5J0</accession>
<gene>
    <name evidence="4" type="ORF">Asppvi_003877</name>
</gene>
<dbReference type="PANTHER" id="PTHR10366">
    <property type="entry name" value="NAD DEPENDENT EPIMERASE/DEHYDRATASE"/>
    <property type="match status" value="1"/>
</dbReference>
<name>A0A9P3B5J0_9EURO</name>
<organism evidence="4 5">
    <name type="scientific">Aspergillus pseudoviridinutans</name>
    <dbReference type="NCBI Taxonomy" id="1517512"/>
    <lineage>
        <taxon>Eukaryota</taxon>
        <taxon>Fungi</taxon>
        <taxon>Dikarya</taxon>
        <taxon>Ascomycota</taxon>
        <taxon>Pezizomycotina</taxon>
        <taxon>Eurotiomycetes</taxon>
        <taxon>Eurotiomycetidae</taxon>
        <taxon>Eurotiales</taxon>
        <taxon>Aspergillaceae</taxon>
        <taxon>Aspergillus</taxon>
        <taxon>Aspergillus subgen. Fumigati</taxon>
    </lineage>
</organism>
<dbReference type="OrthoDB" id="2735536at2759"/>
<dbReference type="EMBL" id="BHVY01000003">
    <property type="protein sequence ID" value="GIJ85022.1"/>
    <property type="molecule type" value="Genomic_DNA"/>
</dbReference>
<dbReference type="InterPro" id="IPR013120">
    <property type="entry name" value="FAR_NAD-bd"/>
</dbReference>
<comment type="caution">
    <text evidence="4">The sequence shown here is derived from an EMBL/GenBank/DDBJ whole genome shotgun (WGS) entry which is preliminary data.</text>
</comment>
<protein>
    <recommendedName>
        <fullName evidence="3">Thioester reductase (TE) domain-containing protein</fullName>
    </recommendedName>
</protein>
<sequence>MASGRGFAVTATVRSHAKADDIIKTHPSWKDKISFAIVSDFTSQQPFDEIFENTKVPFTYVIHTASPLKFNVDDIQKEMIEPAVKGTTEILKSAHKYGGTSLKRFVLLGSAVSVLNSFEDITREGRPYNENDWNPVTAQQAIERKDTVLGYNVSKTQSEKTAWESMKTNKPNFDLTVINPDIITGPMIHPISGPSSINETNHFAIASFIDGTHNAVEDVDVRDVAQSHVDALTNPVAGGRRILLIAGLITPQLVVNIIRQNFPSLRDRVPEGNPSKILPDGVHPTGWDMRVSLDVLSKGREGGHWKYIQLEQSVTDAVQSMIDHNVL</sequence>
<dbReference type="Pfam" id="PF07993">
    <property type="entry name" value="NAD_binding_4"/>
    <property type="match status" value="1"/>
</dbReference>
<dbReference type="GO" id="GO:0016616">
    <property type="term" value="F:oxidoreductase activity, acting on the CH-OH group of donors, NAD or NADP as acceptor"/>
    <property type="evidence" value="ECO:0007669"/>
    <property type="project" value="TreeGrafter"/>
</dbReference>
<reference evidence="4 5" key="1">
    <citation type="submission" date="2018-10" db="EMBL/GenBank/DDBJ databases">
        <title>Pan-genome distribution and transcriptional activeness of fungal secondary metabolism genes in Aspergillus section Fumigati.</title>
        <authorList>
            <person name="Takahashi H."/>
            <person name="Umemura M."/>
            <person name="Ninomiya A."/>
            <person name="Kusuya Y."/>
            <person name="Urayama S."/>
            <person name="Shimizu M."/>
            <person name="Watanabe A."/>
            <person name="Kamei K."/>
            <person name="Yaguchi T."/>
            <person name="Hagiwara D."/>
        </authorList>
    </citation>
    <scope>NUCLEOTIDE SEQUENCE [LARGE SCALE GENOMIC DNA]</scope>
    <source>
        <strain evidence="4 5">IFM 55266</strain>
    </source>
</reference>
<dbReference type="AlphaFoldDB" id="A0A9P3B5J0"/>
<dbReference type="GeneID" id="67002489"/>
<feature type="domain" description="Thioester reductase (TE)" evidence="3">
    <location>
        <begin position="58"/>
        <end position="207"/>
    </location>
</feature>
<keyword evidence="1" id="KW-0560">Oxidoreductase</keyword>
<proteinExistence type="inferred from homology"/>
<evidence type="ECO:0000259" key="3">
    <source>
        <dbReference type="Pfam" id="PF07993"/>
    </source>
</evidence>
<dbReference type="RefSeq" id="XP_043155769.1">
    <property type="nucleotide sequence ID" value="XM_043299834.1"/>
</dbReference>
<keyword evidence="5" id="KW-1185">Reference proteome</keyword>
<evidence type="ECO:0000313" key="5">
    <source>
        <dbReference type="Proteomes" id="UP001043456"/>
    </source>
</evidence>
<dbReference type="SUPFAM" id="SSF51735">
    <property type="entry name" value="NAD(P)-binding Rossmann-fold domains"/>
    <property type="match status" value="1"/>
</dbReference>
<evidence type="ECO:0000256" key="1">
    <source>
        <dbReference type="ARBA" id="ARBA00023002"/>
    </source>
</evidence>
<dbReference type="Proteomes" id="UP001043456">
    <property type="component" value="Unassembled WGS sequence"/>
</dbReference>
<dbReference type="PANTHER" id="PTHR10366:SF814">
    <property type="entry name" value="NAD-DEPENDENT EPIMERASE_DEHYDRATASE DOMAIN-CONTAINING PROTEIN"/>
    <property type="match status" value="1"/>
</dbReference>
<dbReference type="InterPro" id="IPR036291">
    <property type="entry name" value="NAD(P)-bd_dom_sf"/>
</dbReference>